<keyword evidence="7" id="KW-0443">Lipid metabolism</keyword>
<evidence type="ECO:0000313" key="11">
    <source>
        <dbReference type="EMBL" id="GAA1915197.1"/>
    </source>
</evidence>
<dbReference type="Gene3D" id="3.40.50.10330">
    <property type="entry name" value="Probable inorganic polyphosphate/atp-NAD kinase, domain 1"/>
    <property type="match status" value="1"/>
</dbReference>
<feature type="region of interest" description="Disordered" evidence="9">
    <location>
        <begin position="299"/>
        <end position="324"/>
    </location>
</feature>
<evidence type="ECO:0000256" key="7">
    <source>
        <dbReference type="ARBA" id="ARBA00023209"/>
    </source>
</evidence>
<comment type="cofactor">
    <cofactor evidence="1">
        <name>Mg(2+)</name>
        <dbReference type="ChEBI" id="CHEBI:18420"/>
    </cofactor>
</comment>
<evidence type="ECO:0000256" key="1">
    <source>
        <dbReference type="ARBA" id="ARBA00001946"/>
    </source>
</evidence>
<keyword evidence="3" id="KW-0808">Transferase</keyword>
<dbReference type="EMBL" id="BAAAMY010000004">
    <property type="protein sequence ID" value="GAA1915197.1"/>
    <property type="molecule type" value="Genomic_DNA"/>
</dbReference>
<evidence type="ECO:0000256" key="3">
    <source>
        <dbReference type="ARBA" id="ARBA00022679"/>
    </source>
</evidence>
<accession>A0ABN2PCC5</accession>
<comment type="similarity">
    <text evidence="2">Belongs to the diacylglycerol/lipid kinase family.</text>
</comment>
<dbReference type="NCBIfam" id="TIGR00147">
    <property type="entry name" value="YegS/Rv2252/BmrU family lipid kinase"/>
    <property type="match status" value="1"/>
</dbReference>
<dbReference type="InterPro" id="IPR001206">
    <property type="entry name" value="Diacylglycerol_kinase_cat_dom"/>
</dbReference>
<evidence type="ECO:0000256" key="5">
    <source>
        <dbReference type="ARBA" id="ARBA00022777"/>
    </source>
</evidence>
<dbReference type="PANTHER" id="PTHR12358:SF54">
    <property type="entry name" value="SPHINGOSINE KINASE RELATED PROTEIN"/>
    <property type="match status" value="1"/>
</dbReference>
<sequence length="324" mass="33781">MTPATSRAVLVVNGASRRGQASAATAERLVRAQGWRDLEVRRVTSGDELAPALREAAASRPDLLVVGGGDGSISCAAGAVAGTGVTLGVLPLGTANDFARTLQVPTTLTGAVAALAEGRVVDVDLGRVGATAYLNVASIGLSVGVTEKLSPRLKKRLGPLAYPVATLAAYRAHEPFSARLEFPDGDHEPLELDDLLQVAVGNGRHYCGGNAVSPTASLDDHLLDVYAIVRGRLREHVSIARLLKDGSFVDHERVTHVATRRVRVVTEPTLGVNLDGEVAARTPADFTVERNAVRVVVPQHSDAARLDGPGAGPRAAGPPRDPEP</sequence>
<dbReference type="NCBIfam" id="NF009604">
    <property type="entry name" value="PRK13057.1"/>
    <property type="match status" value="1"/>
</dbReference>
<gene>
    <name evidence="11" type="ORF">GCM10009737_15760</name>
</gene>
<name>A0ABN2PCC5_9ACTN</name>
<keyword evidence="8" id="KW-1208">Phospholipid metabolism</keyword>
<dbReference type="InterPro" id="IPR016064">
    <property type="entry name" value="NAD/diacylglycerol_kinase_sf"/>
</dbReference>
<dbReference type="Proteomes" id="UP001501612">
    <property type="component" value="Unassembled WGS sequence"/>
</dbReference>
<keyword evidence="6" id="KW-0067">ATP-binding</keyword>
<keyword evidence="7" id="KW-0594">Phospholipid biosynthesis</keyword>
<dbReference type="RefSeq" id="WP_344005873.1">
    <property type="nucleotide sequence ID" value="NZ_BAAAMY010000004.1"/>
</dbReference>
<reference evidence="11 12" key="1">
    <citation type="journal article" date="2019" name="Int. J. Syst. Evol. Microbiol.">
        <title>The Global Catalogue of Microorganisms (GCM) 10K type strain sequencing project: providing services to taxonomists for standard genome sequencing and annotation.</title>
        <authorList>
            <consortium name="The Broad Institute Genomics Platform"/>
            <consortium name="The Broad Institute Genome Sequencing Center for Infectious Disease"/>
            <person name="Wu L."/>
            <person name="Ma J."/>
        </authorList>
    </citation>
    <scope>NUCLEOTIDE SEQUENCE [LARGE SCALE GENOMIC DNA]</scope>
    <source>
        <strain evidence="11 12">JCM 14046</strain>
    </source>
</reference>
<dbReference type="InterPro" id="IPR050187">
    <property type="entry name" value="Lipid_Phosphate_FormReg"/>
</dbReference>
<proteinExistence type="inferred from homology"/>
<dbReference type="InterPro" id="IPR005218">
    <property type="entry name" value="Diacylglycerol/lipid_kinase"/>
</dbReference>
<evidence type="ECO:0000256" key="9">
    <source>
        <dbReference type="SAM" id="MobiDB-lite"/>
    </source>
</evidence>
<dbReference type="SMART" id="SM00046">
    <property type="entry name" value="DAGKc"/>
    <property type="match status" value="1"/>
</dbReference>
<dbReference type="InterPro" id="IPR017438">
    <property type="entry name" value="ATP-NAD_kinase_N"/>
</dbReference>
<evidence type="ECO:0000259" key="10">
    <source>
        <dbReference type="PROSITE" id="PS50146"/>
    </source>
</evidence>
<keyword evidence="5 11" id="KW-0418">Kinase</keyword>
<keyword evidence="12" id="KW-1185">Reference proteome</keyword>
<dbReference type="Pfam" id="PF00781">
    <property type="entry name" value="DAGK_cat"/>
    <property type="match status" value="1"/>
</dbReference>
<dbReference type="InterPro" id="IPR045540">
    <property type="entry name" value="YegS/DAGK_C"/>
</dbReference>
<protein>
    <submittedName>
        <fullName evidence="11">Lipid kinase</fullName>
    </submittedName>
</protein>
<evidence type="ECO:0000256" key="2">
    <source>
        <dbReference type="ARBA" id="ARBA00005983"/>
    </source>
</evidence>
<evidence type="ECO:0000256" key="8">
    <source>
        <dbReference type="ARBA" id="ARBA00023264"/>
    </source>
</evidence>
<organism evidence="11 12">
    <name type="scientific">Nocardioides lentus</name>
    <dbReference type="NCBI Taxonomy" id="338077"/>
    <lineage>
        <taxon>Bacteria</taxon>
        <taxon>Bacillati</taxon>
        <taxon>Actinomycetota</taxon>
        <taxon>Actinomycetes</taxon>
        <taxon>Propionibacteriales</taxon>
        <taxon>Nocardioidaceae</taxon>
        <taxon>Nocardioides</taxon>
    </lineage>
</organism>
<keyword evidence="4" id="KW-0547">Nucleotide-binding</keyword>
<dbReference type="Gene3D" id="2.60.200.40">
    <property type="match status" value="1"/>
</dbReference>
<evidence type="ECO:0000313" key="12">
    <source>
        <dbReference type="Proteomes" id="UP001501612"/>
    </source>
</evidence>
<dbReference type="GO" id="GO:0016301">
    <property type="term" value="F:kinase activity"/>
    <property type="evidence" value="ECO:0007669"/>
    <property type="project" value="UniProtKB-KW"/>
</dbReference>
<evidence type="ECO:0000256" key="4">
    <source>
        <dbReference type="ARBA" id="ARBA00022741"/>
    </source>
</evidence>
<dbReference type="SUPFAM" id="SSF111331">
    <property type="entry name" value="NAD kinase/diacylglycerol kinase-like"/>
    <property type="match status" value="1"/>
</dbReference>
<evidence type="ECO:0000256" key="6">
    <source>
        <dbReference type="ARBA" id="ARBA00022840"/>
    </source>
</evidence>
<comment type="caution">
    <text evidence="11">The sequence shown here is derived from an EMBL/GenBank/DDBJ whole genome shotgun (WGS) entry which is preliminary data.</text>
</comment>
<dbReference type="PROSITE" id="PS50146">
    <property type="entry name" value="DAGK"/>
    <property type="match status" value="1"/>
</dbReference>
<keyword evidence="7" id="KW-0444">Lipid biosynthesis</keyword>
<dbReference type="PANTHER" id="PTHR12358">
    <property type="entry name" value="SPHINGOSINE KINASE"/>
    <property type="match status" value="1"/>
</dbReference>
<feature type="domain" description="DAGKc" evidence="10">
    <location>
        <begin position="3"/>
        <end position="133"/>
    </location>
</feature>
<dbReference type="Pfam" id="PF19279">
    <property type="entry name" value="YegS_C"/>
    <property type="match status" value="1"/>
</dbReference>
<feature type="compositionally biased region" description="Low complexity" evidence="9">
    <location>
        <begin position="306"/>
        <end position="318"/>
    </location>
</feature>